<feature type="compositionally biased region" description="Polar residues" evidence="1">
    <location>
        <begin position="85"/>
        <end position="94"/>
    </location>
</feature>
<organism evidence="2 3">
    <name type="scientific">Rhizobium grahamii</name>
    <dbReference type="NCBI Taxonomy" id="1120045"/>
    <lineage>
        <taxon>Bacteria</taxon>
        <taxon>Pseudomonadati</taxon>
        <taxon>Pseudomonadota</taxon>
        <taxon>Alphaproteobacteria</taxon>
        <taxon>Hyphomicrobiales</taxon>
        <taxon>Rhizobiaceae</taxon>
        <taxon>Rhizobium/Agrobacterium group</taxon>
        <taxon>Rhizobium</taxon>
    </lineage>
</organism>
<feature type="region of interest" description="Disordered" evidence="1">
    <location>
        <begin position="85"/>
        <end position="108"/>
    </location>
</feature>
<evidence type="ECO:0008006" key="4">
    <source>
        <dbReference type="Google" id="ProtNLM"/>
    </source>
</evidence>
<dbReference type="GO" id="GO:0003677">
    <property type="term" value="F:DNA binding"/>
    <property type="evidence" value="ECO:0007669"/>
    <property type="project" value="InterPro"/>
</dbReference>
<reference evidence="2 3" key="1">
    <citation type="submission" date="2019-08" db="EMBL/GenBank/DDBJ databases">
        <title>Prosopis cineraria nodule microbiome.</title>
        <authorList>
            <person name="Ali R."/>
            <person name="Chaluvadi S.R."/>
            <person name="Wang X."/>
        </authorList>
    </citation>
    <scope>NUCLEOTIDE SEQUENCE [LARGE SCALE GENOMIC DNA]</scope>
    <source>
        <strain evidence="2 3">BG7</strain>
        <plasmid evidence="2 3">unnamed</plasmid>
    </source>
</reference>
<dbReference type="Proteomes" id="UP000326881">
    <property type="component" value="Plasmid unnamed"/>
</dbReference>
<geneLocation type="plasmid" evidence="2 3">
    <name>unnamed</name>
</geneLocation>
<sequence>MPIGEQIVAARALLRWDRDELADASGVPASVIEALEASNKEIGTLSQGRILLEAIEAAGVMVFDEGPVDGGPGVRMLRRPTSAIDTDTTQTVQYSEYLENDAPPGAGG</sequence>
<dbReference type="InterPro" id="IPR010982">
    <property type="entry name" value="Lambda_DNA-bd_dom_sf"/>
</dbReference>
<proteinExistence type="predicted"/>
<dbReference type="KEGG" id="rgr:FZ934_24585"/>
<dbReference type="Gene3D" id="1.10.260.40">
    <property type="entry name" value="lambda repressor-like DNA-binding domains"/>
    <property type="match status" value="1"/>
</dbReference>
<dbReference type="OrthoDB" id="9796370at2"/>
<gene>
    <name evidence="2" type="ORF">FZ934_24585</name>
</gene>
<dbReference type="EMBL" id="CP043499">
    <property type="protein sequence ID" value="QFY63435.1"/>
    <property type="molecule type" value="Genomic_DNA"/>
</dbReference>
<keyword evidence="2" id="KW-0614">Plasmid</keyword>
<evidence type="ECO:0000313" key="3">
    <source>
        <dbReference type="Proteomes" id="UP000326881"/>
    </source>
</evidence>
<evidence type="ECO:0000256" key="1">
    <source>
        <dbReference type="SAM" id="MobiDB-lite"/>
    </source>
</evidence>
<accession>A0A5Q0CDP2</accession>
<dbReference type="AlphaFoldDB" id="A0A5Q0CDP2"/>
<evidence type="ECO:0000313" key="2">
    <source>
        <dbReference type="EMBL" id="QFY63435.1"/>
    </source>
</evidence>
<keyword evidence="3" id="KW-1185">Reference proteome</keyword>
<dbReference type="RefSeq" id="WP_153273398.1">
    <property type="nucleotide sequence ID" value="NZ_CP043499.1"/>
</dbReference>
<protein>
    <recommendedName>
        <fullName evidence="4">XRE family transcriptional regulator</fullName>
    </recommendedName>
</protein>
<name>A0A5Q0CDP2_9HYPH</name>